<dbReference type="Gene3D" id="1.10.8.60">
    <property type="match status" value="2"/>
</dbReference>
<sequence>MAPAMYSEEKLLVDLEDYVLDVDPDFTLVGNSHIELLSSILAQPSQHNILYAGPSGVGKTATIHGMAHRKQLAVADPEKATETGLPLHMVDRRFLLLDVNALFDRNDTSVIGRDIHLIFAELEKPGHHVLVIEDGNDLLRGIQDHQVYGLISSLMKELKRGRFQTIWMIREEPGRNKLAEVLDCHSDVRELFTVVEKAEPARDEIHAILAARKHRLEAHFEGLAITDAAIEEIVSLTTQYPALKLWTRQQPSCSITLLERIASTYVSRGQTRPPELREREARLASVVAQLNGSEAGEKDGAAALKAEKIELERQIGDYEAKWKQQAQQLYKVQALMREHQTKLTIAERKLDEHMEALRRKLWDEKSDGSEPSPREIEIAKTEEIRQVEEDLRKINHNLTRIVDTARQLKSEVNTQLTLDTVDVQAIFSEISGIPVADLDEDEADKILHLDQTIKEKVYGQDESVDIVAGTIKAARVGLKGAKGTMGVFICLGSSGVGKSYMAEVVAEALFGAKDAMTPFDMSEYMEKHTVSQLKGAPPGYAGYGEGGRLTNAVREKPYQAVLLDEVEKAHPDVFKILLQVFNDGRLSDELGTVRFNKTVFFLTTNIGQELALSGKIDPATAAGRQAIIQELKVFFPQEFLNRVDEFLLFNPLGPAHVCQIVRRDLKELNRNEGLLQKAMTVHLPDDDIQRLVDDKYRVEEGARQVQKFIENRMNPHLVPILLKHEGQKGGVIQARYSPDINGFTVDFSPPE</sequence>
<dbReference type="GO" id="GO:0016887">
    <property type="term" value="F:ATP hydrolysis activity"/>
    <property type="evidence" value="ECO:0007669"/>
    <property type="project" value="InterPro"/>
</dbReference>
<dbReference type="InterPro" id="IPR027417">
    <property type="entry name" value="P-loop_NTPase"/>
</dbReference>
<dbReference type="Gene3D" id="4.10.860.10">
    <property type="entry name" value="UVR domain"/>
    <property type="match status" value="1"/>
</dbReference>
<dbReference type="PATRIC" id="fig|1429439.4.peg.2288"/>
<dbReference type="InterPro" id="IPR041546">
    <property type="entry name" value="ClpA/ClpB_AAA_lid"/>
</dbReference>
<dbReference type="GO" id="GO:0005737">
    <property type="term" value="C:cytoplasm"/>
    <property type="evidence" value="ECO:0007669"/>
    <property type="project" value="TreeGrafter"/>
</dbReference>
<evidence type="ECO:0000256" key="2">
    <source>
        <dbReference type="ARBA" id="ARBA00022741"/>
    </source>
</evidence>
<gene>
    <name evidence="7" type="ORF">ETSY2_13360</name>
</gene>
<dbReference type="InterPro" id="IPR003593">
    <property type="entry name" value="AAA+_ATPase"/>
</dbReference>
<dbReference type="Pfam" id="PF07724">
    <property type="entry name" value="AAA_2"/>
    <property type="match status" value="1"/>
</dbReference>
<dbReference type="InterPro" id="IPR003959">
    <property type="entry name" value="ATPase_AAA_core"/>
</dbReference>
<dbReference type="HOGENOM" id="CLU_005070_4_0_7"/>
<dbReference type="SMART" id="SM00382">
    <property type="entry name" value="AAA"/>
    <property type="match status" value="2"/>
</dbReference>
<dbReference type="InterPro" id="IPR001270">
    <property type="entry name" value="ClpA/B"/>
</dbReference>
<evidence type="ECO:0000259" key="6">
    <source>
        <dbReference type="SMART" id="SM00382"/>
    </source>
</evidence>
<keyword evidence="3" id="KW-0067">ATP-binding</keyword>
<accession>W4MA38</accession>
<dbReference type="GO" id="GO:0005524">
    <property type="term" value="F:ATP binding"/>
    <property type="evidence" value="ECO:0007669"/>
    <property type="project" value="UniProtKB-KW"/>
</dbReference>
<keyword evidence="1" id="KW-0677">Repeat</keyword>
<dbReference type="InterPro" id="IPR019489">
    <property type="entry name" value="Clp_ATPase_C"/>
</dbReference>
<feature type="domain" description="AAA+ ATPase" evidence="6">
    <location>
        <begin position="484"/>
        <end position="634"/>
    </location>
</feature>
<dbReference type="PANTHER" id="PTHR11638">
    <property type="entry name" value="ATP-DEPENDENT CLP PROTEASE"/>
    <property type="match status" value="1"/>
</dbReference>
<proteinExistence type="predicted"/>
<reference evidence="7 8" key="1">
    <citation type="journal article" date="2014" name="Nature">
        <title>An environmental bacterial taxon with a large and distinct metabolic repertoire.</title>
        <authorList>
            <person name="Wilson M.C."/>
            <person name="Mori T."/>
            <person name="Ruckert C."/>
            <person name="Uria A.R."/>
            <person name="Helf M.J."/>
            <person name="Takada K."/>
            <person name="Gernert C."/>
            <person name="Steffens U.A."/>
            <person name="Heycke N."/>
            <person name="Schmitt S."/>
            <person name="Rinke C."/>
            <person name="Helfrich E.J."/>
            <person name="Brachmann A.O."/>
            <person name="Gurgui C."/>
            <person name="Wakimoto T."/>
            <person name="Kracht M."/>
            <person name="Crusemann M."/>
            <person name="Hentschel U."/>
            <person name="Abe I."/>
            <person name="Matsunaga S."/>
            <person name="Kalinowski J."/>
            <person name="Takeyama H."/>
            <person name="Piel J."/>
        </authorList>
    </citation>
    <scope>NUCLEOTIDE SEQUENCE [LARGE SCALE GENOMIC DNA]</scope>
    <source>
        <strain evidence="8">TSY2</strain>
    </source>
</reference>
<dbReference type="CDD" id="cd19499">
    <property type="entry name" value="RecA-like_ClpB_Hsp104-like"/>
    <property type="match status" value="1"/>
</dbReference>
<dbReference type="Pfam" id="PF10431">
    <property type="entry name" value="ClpB_D2-small"/>
    <property type="match status" value="1"/>
</dbReference>
<name>W4MA38_9BACT</name>
<evidence type="ECO:0000256" key="3">
    <source>
        <dbReference type="ARBA" id="ARBA00022840"/>
    </source>
</evidence>
<dbReference type="SUPFAM" id="SSF52540">
    <property type="entry name" value="P-loop containing nucleoside triphosphate hydrolases"/>
    <property type="match status" value="2"/>
</dbReference>
<dbReference type="Gene3D" id="3.40.50.300">
    <property type="entry name" value="P-loop containing nucleotide triphosphate hydrolases"/>
    <property type="match status" value="2"/>
</dbReference>
<feature type="domain" description="AAA+ ATPase" evidence="6">
    <location>
        <begin position="45"/>
        <end position="226"/>
    </location>
</feature>
<organism evidence="7 8">
    <name type="scientific">Candidatus Entotheonella gemina</name>
    <dbReference type="NCBI Taxonomy" id="1429439"/>
    <lineage>
        <taxon>Bacteria</taxon>
        <taxon>Pseudomonadati</taxon>
        <taxon>Nitrospinota/Tectimicrobiota group</taxon>
        <taxon>Candidatus Tectimicrobiota</taxon>
        <taxon>Candidatus Entotheonellia</taxon>
        <taxon>Candidatus Entotheonellales</taxon>
        <taxon>Candidatus Entotheonellaceae</taxon>
        <taxon>Candidatus Entotheonella</taxon>
    </lineage>
</organism>
<keyword evidence="5" id="KW-0175">Coiled coil</keyword>
<keyword evidence="2" id="KW-0547">Nucleotide-binding</keyword>
<feature type="coiled-coil region" evidence="5">
    <location>
        <begin position="301"/>
        <end position="356"/>
    </location>
</feature>
<dbReference type="PANTHER" id="PTHR11638:SF18">
    <property type="entry name" value="HEAT SHOCK PROTEIN 104"/>
    <property type="match status" value="1"/>
</dbReference>
<dbReference type="Pfam" id="PF17871">
    <property type="entry name" value="AAA_lid_9"/>
    <property type="match status" value="1"/>
</dbReference>
<protein>
    <recommendedName>
        <fullName evidence="6">AAA+ ATPase domain-containing protein</fullName>
    </recommendedName>
</protein>
<dbReference type="GO" id="GO:0034605">
    <property type="term" value="P:cellular response to heat"/>
    <property type="evidence" value="ECO:0007669"/>
    <property type="project" value="TreeGrafter"/>
</dbReference>
<dbReference type="InterPro" id="IPR050130">
    <property type="entry name" value="ClpA_ClpB"/>
</dbReference>
<evidence type="ECO:0000313" key="7">
    <source>
        <dbReference type="EMBL" id="ETX07063.1"/>
    </source>
</evidence>
<keyword evidence="4" id="KW-0143">Chaperone</keyword>
<evidence type="ECO:0000313" key="8">
    <source>
        <dbReference type="Proteomes" id="UP000019140"/>
    </source>
</evidence>
<dbReference type="Proteomes" id="UP000019140">
    <property type="component" value="Unassembled WGS sequence"/>
</dbReference>
<evidence type="ECO:0000256" key="1">
    <source>
        <dbReference type="ARBA" id="ARBA00022737"/>
    </source>
</evidence>
<evidence type="ECO:0000256" key="5">
    <source>
        <dbReference type="SAM" id="Coils"/>
    </source>
</evidence>
<dbReference type="AlphaFoldDB" id="W4MA38"/>
<evidence type="ECO:0000256" key="4">
    <source>
        <dbReference type="ARBA" id="ARBA00023186"/>
    </source>
</evidence>
<keyword evidence="8" id="KW-1185">Reference proteome</keyword>
<dbReference type="PRINTS" id="PR00300">
    <property type="entry name" value="CLPPROTEASEA"/>
</dbReference>
<comment type="caution">
    <text evidence="7">The sequence shown here is derived from an EMBL/GenBank/DDBJ whole genome shotgun (WGS) entry which is preliminary data.</text>
</comment>
<dbReference type="EMBL" id="AZHX01000537">
    <property type="protein sequence ID" value="ETX07063.1"/>
    <property type="molecule type" value="Genomic_DNA"/>
</dbReference>